<dbReference type="InterPro" id="IPR036291">
    <property type="entry name" value="NAD(P)-bd_dom_sf"/>
</dbReference>
<dbReference type="Proteomes" id="UP000427769">
    <property type="component" value="Chromosome"/>
</dbReference>
<dbReference type="GO" id="GO:0004325">
    <property type="term" value="F:ferrochelatase activity"/>
    <property type="evidence" value="ECO:0007669"/>
    <property type="project" value="InterPro"/>
</dbReference>
<evidence type="ECO:0000256" key="3">
    <source>
        <dbReference type="ARBA" id="ARBA00023002"/>
    </source>
</evidence>
<evidence type="ECO:0000256" key="4">
    <source>
        <dbReference type="ARBA" id="ARBA00023027"/>
    </source>
</evidence>
<name>A0A5K7ZDL4_9BACT</name>
<protein>
    <recommendedName>
        <fullName evidence="2">precorrin-2 dehydrogenase</fullName>
        <ecNumber evidence="2">1.3.1.76</ecNumber>
    </recommendedName>
</protein>
<keyword evidence="9" id="KW-1185">Reference proteome</keyword>
<dbReference type="EC" id="1.3.1.76" evidence="2"/>
<dbReference type="AlphaFoldDB" id="A0A5K7ZDL4"/>
<dbReference type="NCBIfam" id="TIGR01470">
    <property type="entry name" value="cysG_Nterm"/>
    <property type="match status" value="1"/>
</dbReference>
<evidence type="ECO:0000256" key="5">
    <source>
        <dbReference type="ARBA" id="ARBA00023244"/>
    </source>
</evidence>
<evidence type="ECO:0000256" key="2">
    <source>
        <dbReference type="ARBA" id="ARBA00012400"/>
    </source>
</evidence>
<dbReference type="PANTHER" id="PTHR35330">
    <property type="entry name" value="SIROHEME BIOSYNTHESIS PROTEIN MET8"/>
    <property type="match status" value="1"/>
</dbReference>
<evidence type="ECO:0000313" key="8">
    <source>
        <dbReference type="EMBL" id="BBO76544.1"/>
    </source>
</evidence>
<evidence type="ECO:0000259" key="7">
    <source>
        <dbReference type="Pfam" id="PF14824"/>
    </source>
</evidence>
<dbReference type="InterPro" id="IPR006367">
    <property type="entry name" value="Sirohaem_synthase_N"/>
</dbReference>
<evidence type="ECO:0000313" key="9">
    <source>
        <dbReference type="Proteomes" id="UP000427769"/>
    </source>
</evidence>
<dbReference type="PANTHER" id="PTHR35330:SF1">
    <property type="entry name" value="SIROHEME BIOSYNTHESIS PROTEIN MET8"/>
    <property type="match status" value="1"/>
</dbReference>
<dbReference type="SUPFAM" id="SSF75615">
    <property type="entry name" value="Siroheme synthase middle domains-like"/>
    <property type="match status" value="1"/>
</dbReference>
<dbReference type="GO" id="GO:0043115">
    <property type="term" value="F:precorrin-2 dehydrogenase activity"/>
    <property type="evidence" value="ECO:0007669"/>
    <property type="project" value="UniProtKB-EC"/>
</dbReference>
<reference evidence="8 9" key="1">
    <citation type="submission" date="2019-11" db="EMBL/GenBank/DDBJ databases">
        <title>Comparative genomics of hydrocarbon-degrading Desulfosarcina strains.</title>
        <authorList>
            <person name="Watanabe M."/>
            <person name="Kojima H."/>
            <person name="Fukui M."/>
        </authorList>
    </citation>
    <scope>NUCLEOTIDE SEQUENCE [LARGE SCALE GENOMIC DNA]</scope>
    <source>
        <strain evidence="8 9">PP31</strain>
    </source>
</reference>
<proteinExistence type="predicted"/>
<dbReference type="Gene3D" id="3.40.50.720">
    <property type="entry name" value="NAD(P)-binding Rossmann-like Domain"/>
    <property type="match status" value="1"/>
</dbReference>
<dbReference type="Pfam" id="PF14824">
    <property type="entry name" value="Sirohm_synth_M"/>
    <property type="match status" value="1"/>
</dbReference>
<comment type="catalytic activity">
    <reaction evidence="6">
        <text>precorrin-2 + NAD(+) = sirohydrochlorin + NADH + 2 H(+)</text>
        <dbReference type="Rhea" id="RHEA:15613"/>
        <dbReference type="ChEBI" id="CHEBI:15378"/>
        <dbReference type="ChEBI" id="CHEBI:57540"/>
        <dbReference type="ChEBI" id="CHEBI:57945"/>
        <dbReference type="ChEBI" id="CHEBI:58351"/>
        <dbReference type="ChEBI" id="CHEBI:58827"/>
        <dbReference type="EC" id="1.3.1.76"/>
    </reaction>
</comment>
<dbReference type="EMBL" id="AP021875">
    <property type="protein sequence ID" value="BBO76544.1"/>
    <property type="molecule type" value="Genomic_DNA"/>
</dbReference>
<keyword evidence="4" id="KW-0520">NAD</keyword>
<sequence>MRYYPVNLDIQGRPCLVVGGGRVGARKVDTLLKCGAIVTVVSPEAASNLAQLAEEGRIFLERREYRSSDVKGQFLVIGATDDEHLNRQIHADAERLNLLCNIADRPEICNFILPAIVRRGDFMMAISTAGKSPAFAKHMRRRLESQFGPEYGKLLDLMGAIRRKLLAEAHEPEAHKPLFERLIAGDLLELVKTGEKDRIDRLLEEVLGPGYRYDQLMTADRQPGE</sequence>
<keyword evidence="3" id="KW-0560">Oxidoreductase</keyword>
<dbReference type="OrthoDB" id="9815856at2"/>
<accession>A0A5K7ZDL4</accession>
<organism evidence="8 9">
    <name type="scientific">Desulfosarcina widdelii</name>
    <dbReference type="NCBI Taxonomy" id="947919"/>
    <lineage>
        <taxon>Bacteria</taxon>
        <taxon>Pseudomonadati</taxon>
        <taxon>Thermodesulfobacteriota</taxon>
        <taxon>Desulfobacteria</taxon>
        <taxon>Desulfobacterales</taxon>
        <taxon>Desulfosarcinaceae</taxon>
        <taxon>Desulfosarcina</taxon>
    </lineage>
</organism>
<evidence type="ECO:0000256" key="1">
    <source>
        <dbReference type="ARBA" id="ARBA00005010"/>
    </source>
</evidence>
<dbReference type="GO" id="GO:0019354">
    <property type="term" value="P:siroheme biosynthetic process"/>
    <property type="evidence" value="ECO:0007669"/>
    <property type="project" value="UniProtKB-UniPathway"/>
</dbReference>
<dbReference type="InterPro" id="IPR028281">
    <property type="entry name" value="Sirohaem_synthase_central"/>
</dbReference>
<dbReference type="Pfam" id="PF13241">
    <property type="entry name" value="NAD_binding_7"/>
    <property type="match status" value="1"/>
</dbReference>
<dbReference type="KEGG" id="dwd:DSCW_39610"/>
<dbReference type="InterPro" id="IPR028161">
    <property type="entry name" value="Met8-like"/>
</dbReference>
<evidence type="ECO:0000256" key="6">
    <source>
        <dbReference type="ARBA" id="ARBA00047561"/>
    </source>
</evidence>
<dbReference type="UniPathway" id="UPA00262">
    <property type="reaction ID" value="UER00222"/>
</dbReference>
<dbReference type="RefSeq" id="WP_155305366.1">
    <property type="nucleotide sequence ID" value="NZ_AP021875.1"/>
</dbReference>
<keyword evidence="5" id="KW-0627">Porphyrin biosynthesis</keyword>
<dbReference type="InterPro" id="IPR042518">
    <property type="entry name" value="SirC_C"/>
</dbReference>
<feature type="domain" description="Siroheme synthase central" evidence="7">
    <location>
        <begin position="124"/>
        <end position="146"/>
    </location>
</feature>
<dbReference type="SUPFAM" id="SSF51735">
    <property type="entry name" value="NAD(P)-binding Rossmann-fold domains"/>
    <property type="match status" value="1"/>
</dbReference>
<gene>
    <name evidence="8" type="ORF">DSCW_39610</name>
</gene>
<dbReference type="Gene3D" id="1.10.8.610">
    <property type="entry name" value="SirC, precorrin-2 dehydrogenase, C-terminal helical domain-like"/>
    <property type="match status" value="1"/>
</dbReference>
<comment type="pathway">
    <text evidence="1">Porphyrin-containing compound metabolism; siroheme biosynthesis; sirohydrochlorin from precorrin-2: step 1/1.</text>
</comment>